<dbReference type="RefSeq" id="WP_379510127.1">
    <property type="nucleotide sequence ID" value="NZ_JBHRTQ010000009.1"/>
</dbReference>
<keyword evidence="1" id="KW-1133">Transmembrane helix</keyword>
<evidence type="ECO:0000313" key="3">
    <source>
        <dbReference type="Proteomes" id="UP001595604"/>
    </source>
</evidence>
<feature type="transmembrane region" description="Helical" evidence="1">
    <location>
        <begin position="44"/>
        <end position="62"/>
    </location>
</feature>
<comment type="caution">
    <text evidence="2">The sequence shown here is derived from an EMBL/GenBank/DDBJ whole genome shotgun (WGS) entry which is preliminary data.</text>
</comment>
<evidence type="ECO:0000313" key="2">
    <source>
        <dbReference type="EMBL" id="MFC3174744.1"/>
    </source>
</evidence>
<feature type="transmembrane region" description="Helical" evidence="1">
    <location>
        <begin position="7"/>
        <end position="24"/>
    </location>
</feature>
<dbReference type="Proteomes" id="UP001595604">
    <property type="component" value="Unassembled WGS sequence"/>
</dbReference>
<keyword evidence="1" id="KW-0812">Transmembrane</keyword>
<gene>
    <name evidence="2" type="ORF">ACFOD9_10810</name>
</gene>
<accession>A0ABV7IR15</accession>
<proteinExistence type="predicted"/>
<keyword evidence="3" id="KW-1185">Reference proteome</keyword>
<dbReference type="EMBL" id="JBHRTQ010000009">
    <property type="protein sequence ID" value="MFC3174744.1"/>
    <property type="molecule type" value="Genomic_DNA"/>
</dbReference>
<keyword evidence="1" id="KW-0472">Membrane</keyword>
<protein>
    <submittedName>
        <fullName evidence="2">Uncharacterized protein</fullName>
    </submittedName>
</protein>
<organism evidence="2 3">
    <name type="scientific">Novosphingobium bradum</name>
    <dbReference type="NCBI Taxonomy" id="1737444"/>
    <lineage>
        <taxon>Bacteria</taxon>
        <taxon>Pseudomonadati</taxon>
        <taxon>Pseudomonadota</taxon>
        <taxon>Alphaproteobacteria</taxon>
        <taxon>Sphingomonadales</taxon>
        <taxon>Sphingomonadaceae</taxon>
        <taxon>Novosphingobium</taxon>
    </lineage>
</organism>
<reference evidence="3" key="1">
    <citation type="journal article" date="2019" name="Int. J. Syst. Evol. Microbiol.">
        <title>The Global Catalogue of Microorganisms (GCM) 10K type strain sequencing project: providing services to taxonomists for standard genome sequencing and annotation.</title>
        <authorList>
            <consortium name="The Broad Institute Genomics Platform"/>
            <consortium name="The Broad Institute Genome Sequencing Center for Infectious Disease"/>
            <person name="Wu L."/>
            <person name="Ma J."/>
        </authorList>
    </citation>
    <scope>NUCLEOTIDE SEQUENCE [LARGE SCALE GENOMIC DNA]</scope>
    <source>
        <strain evidence="3">KCTC 42984</strain>
    </source>
</reference>
<evidence type="ECO:0000256" key="1">
    <source>
        <dbReference type="SAM" id="Phobius"/>
    </source>
</evidence>
<name>A0ABV7IR15_9SPHN</name>
<sequence>MIPLTKALLPGMMLSWLVSTFVGTRGSPGGLLNIQHFTVASTQIYGSWTLLIIGTALGWAILKMME</sequence>